<dbReference type="Proteomes" id="UP000800036">
    <property type="component" value="Unassembled WGS sequence"/>
</dbReference>
<protein>
    <submittedName>
        <fullName evidence="2">Uncharacterized protein</fullName>
    </submittedName>
</protein>
<evidence type="ECO:0000256" key="1">
    <source>
        <dbReference type="SAM" id="MobiDB-lite"/>
    </source>
</evidence>
<reference evidence="2" key="1">
    <citation type="journal article" date="2020" name="Stud. Mycol.">
        <title>101 Dothideomycetes genomes: a test case for predicting lifestyles and emergence of pathogens.</title>
        <authorList>
            <person name="Haridas S."/>
            <person name="Albert R."/>
            <person name="Binder M."/>
            <person name="Bloem J."/>
            <person name="Labutti K."/>
            <person name="Salamov A."/>
            <person name="Andreopoulos B."/>
            <person name="Baker S."/>
            <person name="Barry K."/>
            <person name="Bills G."/>
            <person name="Bluhm B."/>
            <person name="Cannon C."/>
            <person name="Castanera R."/>
            <person name="Culley D."/>
            <person name="Daum C."/>
            <person name="Ezra D."/>
            <person name="Gonzalez J."/>
            <person name="Henrissat B."/>
            <person name="Kuo A."/>
            <person name="Liang C."/>
            <person name="Lipzen A."/>
            <person name="Lutzoni F."/>
            <person name="Magnuson J."/>
            <person name="Mondo S."/>
            <person name="Nolan M."/>
            <person name="Ohm R."/>
            <person name="Pangilinan J."/>
            <person name="Park H.-J."/>
            <person name="Ramirez L."/>
            <person name="Alfaro M."/>
            <person name="Sun H."/>
            <person name="Tritt A."/>
            <person name="Yoshinaga Y."/>
            <person name="Zwiers L.-H."/>
            <person name="Turgeon B."/>
            <person name="Goodwin S."/>
            <person name="Spatafora J."/>
            <person name="Crous P."/>
            <person name="Grigoriev I."/>
        </authorList>
    </citation>
    <scope>NUCLEOTIDE SEQUENCE</scope>
    <source>
        <strain evidence="2">CBS 107.79</strain>
    </source>
</reference>
<accession>A0A6A5VUV2</accession>
<evidence type="ECO:0000313" key="3">
    <source>
        <dbReference type="Proteomes" id="UP000800036"/>
    </source>
</evidence>
<feature type="compositionally biased region" description="Acidic residues" evidence="1">
    <location>
        <begin position="261"/>
        <end position="273"/>
    </location>
</feature>
<gene>
    <name evidence="2" type="ORF">BU23DRAFT_550051</name>
</gene>
<feature type="compositionally biased region" description="Acidic residues" evidence="1">
    <location>
        <begin position="299"/>
        <end position="313"/>
    </location>
</feature>
<dbReference type="OrthoDB" id="3769987at2759"/>
<dbReference type="EMBL" id="ML976660">
    <property type="protein sequence ID" value="KAF1978646.1"/>
    <property type="molecule type" value="Genomic_DNA"/>
</dbReference>
<dbReference type="AlphaFoldDB" id="A0A6A5VUV2"/>
<organism evidence="2 3">
    <name type="scientific">Bimuria novae-zelandiae CBS 107.79</name>
    <dbReference type="NCBI Taxonomy" id="1447943"/>
    <lineage>
        <taxon>Eukaryota</taxon>
        <taxon>Fungi</taxon>
        <taxon>Dikarya</taxon>
        <taxon>Ascomycota</taxon>
        <taxon>Pezizomycotina</taxon>
        <taxon>Dothideomycetes</taxon>
        <taxon>Pleosporomycetidae</taxon>
        <taxon>Pleosporales</taxon>
        <taxon>Massarineae</taxon>
        <taxon>Didymosphaeriaceae</taxon>
        <taxon>Bimuria</taxon>
    </lineage>
</organism>
<feature type="compositionally biased region" description="Basic residues" evidence="1">
    <location>
        <begin position="279"/>
        <end position="290"/>
    </location>
</feature>
<sequence>MASADRAVPLRPVTYGKATRQLIYEESICAYPPPYNRHIRRNLGFREIQSGTKGRPVFASKKVQELYNILDEMARNDLPNHSIEALKHAWLQRVFTKQCEDLTKNFGEAIWGDSLEKRRKSSNPNSQLLTMDEDEAPGDLYYLYPRHREFIALQLEHLLFVKAVYYSINQSRSARPSAAMDLKPAGTPIARKPVPKPHGFSSVTSTPKATLLVTLSLPSRKLNNIRRRNSVKSIAAKIASAGKKRDALGKFVSGEALETGVSDESEDSDDGSDNEWHPHKARRTLRRTSRNTRGYAATFEDEEDDHDHDEDAAPYDRGQAVVRRHRSVANERTQLEDEEDEIDSEPSSTSEVDDGNAADDSRSEDKMNDLQRNLAILLYEELETDDLYSHGKRYDAASLLEKSKQLDDILDYLLTKRGDSLRTKFGGRFERVEQKLKTWLGWRKGCWLLSEATKIHPFANQPIVRYTFTEWAQKLGGANQVPKVHKALLKCHRELAKAKIHGSDDIALSTAKDLACVFAELVDEPMLKDSLLKQLVVYNKHLFSWDLNLWM</sequence>
<evidence type="ECO:0000313" key="2">
    <source>
        <dbReference type="EMBL" id="KAF1978646.1"/>
    </source>
</evidence>
<feature type="region of interest" description="Disordered" evidence="1">
    <location>
        <begin position="258"/>
        <end position="366"/>
    </location>
</feature>
<name>A0A6A5VUV2_9PLEO</name>
<keyword evidence="3" id="KW-1185">Reference proteome</keyword>
<proteinExistence type="predicted"/>